<protein>
    <recommendedName>
        <fullName evidence="2">Reverse transcriptase domain-containing protein</fullName>
    </recommendedName>
</protein>
<reference evidence="3" key="2">
    <citation type="submission" date="2025-09" db="UniProtKB">
        <authorList>
            <consortium name="Ensembl"/>
        </authorList>
    </citation>
    <scope>IDENTIFICATION</scope>
</reference>
<feature type="region of interest" description="Disordered" evidence="1">
    <location>
        <begin position="1"/>
        <end position="25"/>
    </location>
</feature>
<dbReference type="Pfam" id="PF00078">
    <property type="entry name" value="RVT_1"/>
    <property type="match status" value="1"/>
</dbReference>
<dbReference type="Ensembl" id="ENSCCRT00010076201.1">
    <property type="protein sequence ID" value="ENSCCRP00010068972.1"/>
    <property type="gene ID" value="ENSCCRG00010029904.1"/>
</dbReference>
<keyword evidence="4" id="KW-1185">Reference proteome</keyword>
<dbReference type="Proteomes" id="UP000694427">
    <property type="component" value="Unplaced"/>
</dbReference>
<dbReference type="InterPro" id="IPR000477">
    <property type="entry name" value="RT_dom"/>
</dbReference>
<evidence type="ECO:0000256" key="1">
    <source>
        <dbReference type="SAM" id="MobiDB-lite"/>
    </source>
</evidence>
<dbReference type="CDD" id="cd01650">
    <property type="entry name" value="RT_nLTR_like"/>
    <property type="match status" value="1"/>
</dbReference>
<evidence type="ECO:0000313" key="3">
    <source>
        <dbReference type="Ensembl" id="ENSCCRP00010068972.1"/>
    </source>
</evidence>
<accession>A0A8C1M075</accession>
<proteinExistence type="predicted"/>
<evidence type="ECO:0000259" key="2">
    <source>
        <dbReference type="PROSITE" id="PS50878"/>
    </source>
</evidence>
<reference evidence="3" key="1">
    <citation type="submission" date="2025-08" db="UniProtKB">
        <authorList>
            <consortium name="Ensembl"/>
        </authorList>
    </citation>
    <scope>IDENTIFICATION</scope>
</reference>
<feature type="domain" description="Reverse transcriptase" evidence="2">
    <location>
        <begin position="264"/>
        <end position="546"/>
    </location>
</feature>
<dbReference type="SUPFAM" id="SSF56672">
    <property type="entry name" value="DNA/RNA polymerases"/>
    <property type="match status" value="1"/>
</dbReference>
<dbReference type="InterPro" id="IPR043502">
    <property type="entry name" value="DNA/RNA_pol_sf"/>
</dbReference>
<dbReference type="AlphaFoldDB" id="A0A8C1M075"/>
<dbReference type="PANTHER" id="PTHR19446">
    <property type="entry name" value="REVERSE TRANSCRIPTASES"/>
    <property type="match status" value="1"/>
</dbReference>
<organism evidence="3 4">
    <name type="scientific">Cyprinus carpio</name>
    <name type="common">Common carp</name>
    <dbReference type="NCBI Taxonomy" id="7962"/>
    <lineage>
        <taxon>Eukaryota</taxon>
        <taxon>Metazoa</taxon>
        <taxon>Chordata</taxon>
        <taxon>Craniata</taxon>
        <taxon>Vertebrata</taxon>
        <taxon>Euteleostomi</taxon>
        <taxon>Actinopterygii</taxon>
        <taxon>Neopterygii</taxon>
        <taxon>Teleostei</taxon>
        <taxon>Ostariophysi</taxon>
        <taxon>Cypriniformes</taxon>
        <taxon>Cyprinidae</taxon>
        <taxon>Cyprininae</taxon>
        <taxon>Cyprinus</taxon>
    </lineage>
</organism>
<dbReference type="PROSITE" id="PS50878">
    <property type="entry name" value="RT_POL"/>
    <property type="match status" value="1"/>
</dbReference>
<sequence length="1029" mass="117904">MPVEEPTQPQRPPKEEKIKGHRPSVKWPKAVEKREWEITNNDLTKILEQQVGTAEKKLERMVDIIYHYGEERFGVNARRSNKAISAPAKSRRQQEIEILVRERRQLRKQWKKASDAEREGLMLLQGDIKCRLATLRRAENLRKLRKKKEHTRTRFYKNPFKFVKDLFAKEKSGILKIPKEELEEHLEKGNHDPKRHEQIVIPHDIPPIQPPEFNLETGPPKWKEVESTVRRARSASAPGPNGVPYKLYKNAPDVLRYLWRLMRIVWQKGIIPKGWRRAGGVLIPKEKDATDIGQFRPICLLNVEGKIFFSVIARRLSTYLEKNKYIDTSVQKAGIPGVSGCLEHTSMIWHQIQAAKKDKRDIHVIFLDLANAFGSVPHNLLWESFNFFHVPASVTNLVKAYFEDLQLCFTTADFTTSWQRVEVGIMAGCTISPLAFTMAMEVIIRASRWVVGGERTKNGIRLPPIRAYMDDMTTLTTTAACTRRLLGKLQENIKWARMKIKPNKSRSISIVKGQLKNVKFCIGDDPIPTVSEQPVKSLGRWYNASLGDKDQVQQVRQDITNSLEDINSTLLPGKLKLWCLQFGLLPRVMWPLTVYELPITTVEKMERTMTSYIKKWLGVPRCLTNISLYGKGVLELPITSLTEEYKCSKVRLQMTLKDSRDQTISNAVPLLVTGRKWTPSDAVQQATSALKHSDIVGHVQLGRGGFGLTASKPTWRKASTSERRKMVVEEVRRQEETERSAKAVSLVRQGQWMRWEGLERRKLSWRELWEMEASNISFIIRATYDVLPSPKNLNQWYGEDPTCALCPTPATLKHILAGCKTCLTQGRYTWRHNQVLKSLAAALESQRNTTNSLPLRAIDSITAPTFIREGQKKPKHPPTKTEAGQLAMARDWKMLVDIGQQLIFPPEIAVTTLRPDLVLWSPSLKTVYIIELTVPWENSTNEAYERKKLRYIELAADAQQRGWKAKVYPVEVGCRGFVASSTIRLLKDLGIHGQALRQTIKSVSEAAERSSQWIWIKRKDPCWAQRAST</sequence>
<evidence type="ECO:0000313" key="4">
    <source>
        <dbReference type="Proteomes" id="UP000694427"/>
    </source>
</evidence>
<name>A0A8C1M075_CYPCA</name>